<organism evidence="1 2">
    <name type="scientific">Austropuccinia psidii MF-1</name>
    <dbReference type="NCBI Taxonomy" id="1389203"/>
    <lineage>
        <taxon>Eukaryota</taxon>
        <taxon>Fungi</taxon>
        <taxon>Dikarya</taxon>
        <taxon>Basidiomycota</taxon>
        <taxon>Pucciniomycotina</taxon>
        <taxon>Pucciniomycetes</taxon>
        <taxon>Pucciniales</taxon>
        <taxon>Sphaerophragmiaceae</taxon>
        <taxon>Austropuccinia</taxon>
    </lineage>
</organism>
<proteinExistence type="predicted"/>
<protein>
    <submittedName>
        <fullName evidence="1">Uncharacterized protein</fullName>
    </submittedName>
</protein>
<gene>
    <name evidence="1" type="ORF">O181_073570</name>
</gene>
<reference evidence="1" key="1">
    <citation type="submission" date="2021-03" db="EMBL/GenBank/DDBJ databases">
        <title>Draft genome sequence of rust myrtle Austropuccinia psidii MF-1, a brazilian biotype.</title>
        <authorList>
            <person name="Quecine M.C."/>
            <person name="Pachon D.M.R."/>
            <person name="Bonatelli M.L."/>
            <person name="Correr F.H."/>
            <person name="Franceschini L.M."/>
            <person name="Leite T.F."/>
            <person name="Margarido G.R.A."/>
            <person name="Almeida C.A."/>
            <person name="Ferrarezi J.A."/>
            <person name="Labate C.A."/>
        </authorList>
    </citation>
    <scope>NUCLEOTIDE SEQUENCE</scope>
    <source>
        <strain evidence="1">MF-1</strain>
    </source>
</reference>
<evidence type="ECO:0000313" key="1">
    <source>
        <dbReference type="EMBL" id="MBW0533855.1"/>
    </source>
</evidence>
<evidence type="ECO:0000313" key="2">
    <source>
        <dbReference type="Proteomes" id="UP000765509"/>
    </source>
</evidence>
<keyword evidence="2" id="KW-1185">Reference proteome</keyword>
<accession>A0A9Q3FAS8</accession>
<sequence>MLTILEIYFSVPSMHQLITTTINTLMATNPNIKVFPDDLLNMIRQISTTLPSFDKSTEIARVNAVSKFGKRDTFINENQQSSRRTTTRSVKIPSSSCQIEPRMLNSQFSCHYGSEVGHW</sequence>
<dbReference type="AlphaFoldDB" id="A0A9Q3FAS8"/>
<name>A0A9Q3FAS8_9BASI</name>
<dbReference type="EMBL" id="AVOT02038901">
    <property type="protein sequence ID" value="MBW0533855.1"/>
    <property type="molecule type" value="Genomic_DNA"/>
</dbReference>
<dbReference type="Proteomes" id="UP000765509">
    <property type="component" value="Unassembled WGS sequence"/>
</dbReference>
<comment type="caution">
    <text evidence="1">The sequence shown here is derived from an EMBL/GenBank/DDBJ whole genome shotgun (WGS) entry which is preliminary data.</text>
</comment>